<protein>
    <submittedName>
        <fullName evidence="3">Uncharacterized protein</fullName>
    </submittedName>
</protein>
<dbReference type="WBParaSite" id="PSAMB.scaffold340size55875.g4866.t1">
    <property type="protein sequence ID" value="PSAMB.scaffold340size55875.g4866.t1"/>
    <property type="gene ID" value="PSAMB.scaffold340size55875.g4866"/>
</dbReference>
<reference evidence="3" key="1">
    <citation type="submission" date="2022-11" db="UniProtKB">
        <authorList>
            <consortium name="WormBaseParasite"/>
        </authorList>
    </citation>
    <scope>IDENTIFICATION</scope>
</reference>
<name>A0A914W9Q1_9BILA</name>
<dbReference type="AlphaFoldDB" id="A0A914W9Q1"/>
<dbReference type="Proteomes" id="UP000887566">
    <property type="component" value="Unplaced"/>
</dbReference>
<accession>A0A914W9Q1</accession>
<feature type="region of interest" description="Disordered" evidence="1">
    <location>
        <begin position="1"/>
        <end position="32"/>
    </location>
</feature>
<organism evidence="2 3">
    <name type="scientific">Plectus sambesii</name>
    <dbReference type="NCBI Taxonomy" id="2011161"/>
    <lineage>
        <taxon>Eukaryota</taxon>
        <taxon>Metazoa</taxon>
        <taxon>Ecdysozoa</taxon>
        <taxon>Nematoda</taxon>
        <taxon>Chromadorea</taxon>
        <taxon>Plectida</taxon>
        <taxon>Plectina</taxon>
        <taxon>Plectoidea</taxon>
        <taxon>Plectidae</taxon>
        <taxon>Plectus</taxon>
    </lineage>
</organism>
<evidence type="ECO:0000313" key="3">
    <source>
        <dbReference type="WBParaSite" id="PSAMB.scaffold340size55875.g4866.t1"/>
    </source>
</evidence>
<evidence type="ECO:0000313" key="2">
    <source>
        <dbReference type="Proteomes" id="UP000887566"/>
    </source>
</evidence>
<feature type="region of interest" description="Disordered" evidence="1">
    <location>
        <begin position="49"/>
        <end position="83"/>
    </location>
</feature>
<evidence type="ECO:0000256" key="1">
    <source>
        <dbReference type="SAM" id="MobiDB-lite"/>
    </source>
</evidence>
<sequence length="187" mass="20482">MYMQKDSWPRFAPADSIEPTDSRHGPSPPSITSVATESIFFANNDHRAPANGRAPCPMAPSRGQLSVHRQPTPPPSLRGHRGPAAHVGHAGVRLAPRPMRRDDEASTCTTWTTWLLFRIETRKKCTPTAAILQTTPGARSYFTPITKFDPSKTFVSIEGKIKDAAVRFADALSHAVARTVAESIKRT</sequence>
<keyword evidence="2" id="KW-1185">Reference proteome</keyword>
<proteinExistence type="predicted"/>